<evidence type="ECO:0008006" key="4">
    <source>
        <dbReference type="Google" id="ProtNLM"/>
    </source>
</evidence>
<accession>A0A5K7X877</accession>
<feature type="signal peptide" evidence="1">
    <location>
        <begin position="1"/>
        <end position="27"/>
    </location>
</feature>
<dbReference type="RefSeq" id="WP_152098062.1">
    <property type="nucleotide sequence ID" value="NZ_AP021861.1"/>
</dbReference>
<evidence type="ECO:0000313" key="3">
    <source>
        <dbReference type="Proteomes" id="UP000326837"/>
    </source>
</evidence>
<evidence type="ECO:0000313" key="2">
    <source>
        <dbReference type="EMBL" id="BBO32017.1"/>
    </source>
</evidence>
<protein>
    <recommendedName>
        <fullName evidence="4">4Fe-4S ferredoxin-type domain-containing protein</fullName>
    </recommendedName>
</protein>
<evidence type="ECO:0000256" key="1">
    <source>
        <dbReference type="SAM" id="SignalP"/>
    </source>
</evidence>
<sequence length="188" mass="20532">MTTRKTLLFVLFTLALAGGTSAPTAVAGEICCALCGCHDSCQKVCRLICEEKKVDVICWGVKCEDFCVPGPSKPCCKQCDMVCDECSKKAKEGDPQPTPHRFVWRDWIPSPYATIHTKKKLMQRIDTKKVPSYKWVVEDLCKKCESKAKSASVAPGMAVPPVPQTDAKILLAHAEEGPGQEKSSTAVK</sequence>
<keyword evidence="3" id="KW-1185">Reference proteome</keyword>
<name>A0A5K7X877_9BACT</name>
<gene>
    <name evidence="2" type="ORF">PLANPX_1629</name>
</gene>
<reference evidence="3" key="1">
    <citation type="submission" date="2019-10" db="EMBL/GenBank/DDBJ databases">
        <title>Lacipirellula parvula gen. nov., sp. nov., representing a lineage of planctomycetes widespread in freshwater anoxic habitats, and description of the family Lacipirellulaceae.</title>
        <authorList>
            <person name="Dedysh S.N."/>
            <person name="Kulichevskaya I.S."/>
            <person name="Beletsky A.V."/>
            <person name="Rakitin A.L."/>
            <person name="Mardanov A.V."/>
            <person name="Ivanova A.A."/>
            <person name="Saltykova V.X."/>
            <person name="Rijpstra W.I.C."/>
            <person name="Sinninghe Damste J.S."/>
            <person name="Ravin N.V."/>
        </authorList>
    </citation>
    <scope>NUCLEOTIDE SEQUENCE [LARGE SCALE GENOMIC DNA]</scope>
    <source>
        <strain evidence="3">PX69</strain>
    </source>
</reference>
<organism evidence="2 3">
    <name type="scientific">Lacipirellula parvula</name>
    <dbReference type="NCBI Taxonomy" id="2650471"/>
    <lineage>
        <taxon>Bacteria</taxon>
        <taxon>Pseudomonadati</taxon>
        <taxon>Planctomycetota</taxon>
        <taxon>Planctomycetia</taxon>
        <taxon>Pirellulales</taxon>
        <taxon>Lacipirellulaceae</taxon>
        <taxon>Lacipirellula</taxon>
    </lineage>
</organism>
<feature type="chain" id="PRO_5024873558" description="4Fe-4S ferredoxin-type domain-containing protein" evidence="1">
    <location>
        <begin position="28"/>
        <end position="188"/>
    </location>
</feature>
<dbReference type="AlphaFoldDB" id="A0A5K7X877"/>
<keyword evidence="1" id="KW-0732">Signal</keyword>
<proteinExistence type="predicted"/>
<dbReference type="KEGG" id="lpav:PLANPX_1629"/>
<dbReference type="EMBL" id="AP021861">
    <property type="protein sequence ID" value="BBO32017.1"/>
    <property type="molecule type" value="Genomic_DNA"/>
</dbReference>
<dbReference type="Proteomes" id="UP000326837">
    <property type="component" value="Chromosome"/>
</dbReference>